<dbReference type="InterPro" id="IPR036759">
    <property type="entry name" value="TPK_catalytic_sf"/>
</dbReference>
<proteinExistence type="predicted"/>
<organism evidence="7 8">
    <name type="scientific">Staphylococcus delphini</name>
    <dbReference type="NCBI Taxonomy" id="53344"/>
    <lineage>
        <taxon>Bacteria</taxon>
        <taxon>Bacillati</taxon>
        <taxon>Bacillota</taxon>
        <taxon>Bacilli</taxon>
        <taxon>Bacillales</taxon>
        <taxon>Staphylococcaceae</taxon>
        <taxon>Staphylococcus</taxon>
        <taxon>Staphylococcus intermedius group</taxon>
    </lineage>
</organism>
<dbReference type="SUPFAM" id="SSF63862">
    <property type="entry name" value="Thiamin pyrophosphokinase, substrate-binding domain"/>
    <property type="match status" value="1"/>
</dbReference>
<dbReference type="GO" id="GO:0030975">
    <property type="term" value="F:thiamine binding"/>
    <property type="evidence" value="ECO:0007669"/>
    <property type="project" value="InterPro"/>
</dbReference>
<evidence type="ECO:0000313" key="8">
    <source>
        <dbReference type="Proteomes" id="UP000675994"/>
    </source>
</evidence>
<evidence type="ECO:0000256" key="1">
    <source>
        <dbReference type="ARBA" id="ARBA00022679"/>
    </source>
</evidence>
<dbReference type="RefSeq" id="WP_212574538.1">
    <property type="nucleotide sequence ID" value="NZ_CP063367.1"/>
</dbReference>
<keyword evidence="1 7" id="KW-0808">Transferase</keyword>
<dbReference type="InterPro" id="IPR007373">
    <property type="entry name" value="Thiamin_PyroPKinase_B1-bd"/>
</dbReference>
<dbReference type="GO" id="GO:0004788">
    <property type="term" value="F:thiamine diphosphokinase activity"/>
    <property type="evidence" value="ECO:0007669"/>
    <property type="project" value="UniProtKB-UniRule"/>
</dbReference>
<dbReference type="SMART" id="SM00983">
    <property type="entry name" value="TPK_B1_binding"/>
    <property type="match status" value="1"/>
</dbReference>
<dbReference type="PANTHER" id="PTHR41299:SF1">
    <property type="entry name" value="THIAMINE PYROPHOSPHOKINASE"/>
    <property type="match status" value="1"/>
</dbReference>
<dbReference type="EMBL" id="CP063367">
    <property type="protein sequence ID" value="QUM68582.1"/>
    <property type="molecule type" value="Genomic_DNA"/>
</dbReference>
<dbReference type="GO" id="GO:0016301">
    <property type="term" value="F:kinase activity"/>
    <property type="evidence" value="ECO:0007669"/>
    <property type="project" value="UniProtKB-KW"/>
</dbReference>
<keyword evidence="2" id="KW-0547">Nucleotide-binding</keyword>
<dbReference type="Pfam" id="PF04263">
    <property type="entry name" value="TPK_catalytic"/>
    <property type="match status" value="1"/>
</dbReference>
<dbReference type="SUPFAM" id="SSF63999">
    <property type="entry name" value="Thiamin pyrophosphokinase, catalytic domain"/>
    <property type="match status" value="1"/>
</dbReference>
<accession>A0AAQ0IFN6</accession>
<dbReference type="CDD" id="cd07995">
    <property type="entry name" value="TPK"/>
    <property type="match status" value="1"/>
</dbReference>
<protein>
    <recommendedName>
        <fullName evidence="5">Thiamine diphosphokinase</fullName>
        <ecNumber evidence="5">2.7.6.2</ecNumber>
    </recommendedName>
</protein>
<dbReference type="InterPro" id="IPR036371">
    <property type="entry name" value="TPK_B1-bd_sf"/>
</dbReference>
<dbReference type="GO" id="GO:0009229">
    <property type="term" value="P:thiamine diphosphate biosynthetic process"/>
    <property type="evidence" value="ECO:0007669"/>
    <property type="project" value="InterPro"/>
</dbReference>
<dbReference type="Proteomes" id="UP000675994">
    <property type="component" value="Chromosome"/>
</dbReference>
<dbReference type="InterPro" id="IPR053149">
    <property type="entry name" value="TPK"/>
</dbReference>
<dbReference type="InterPro" id="IPR006282">
    <property type="entry name" value="Thi_PPkinase"/>
</dbReference>
<reference evidence="7" key="1">
    <citation type="journal article" date="2021" name="Front. Microbiol.">
        <title>Presence and Characterization of a Novel cfr-Carrying Tn558 Transposon Derivative in Staphylococcus delphini Isolated From Retail Food.</title>
        <authorList>
            <person name="Zhang F."/>
            <person name="Wu S."/>
            <person name="Huang J."/>
            <person name="Yang R."/>
            <person name="Zhang J."/>
            <person name="Lei T."/>
            <person name="Dai J."/>
            <person name="Ding Y."/>
            <person name="Xue L."/>
            <person name="Wang J."/>
            <person name="Chen M."/>
            <person name="Wu Q."/>
        </authorList>
    </citation>
    <scope>NUCLEOTIDE SEQUENCE</scope>
    <source>
        <strain evidence="7">2794-1</strain>
    </source>
</reference>
<dbReference type="Gene3D" id="3.40.50.10240">
    <property type="entry name" value="Thiamin pyrophosphokinase, catalytic domain"/>
    <property type="match status" value="1"/>
</dbReference>
<keyword evidence="4" id="KW-0067">ATP-binding</keyword>
<dbReference type="NCBIfam" id="TIGR01378">
    <property type="entry name" value="thi_PPkinase"/>
    <property type="match status" value="1"/>
</dbReference>
<name>A0AAQ0IFN6_9STAP</name>
<feature type="domain" description="Thiamin pyrophosphokinase thiamin-binding" evidence="6">
    <location>
        <begin position="141"/>
        <end position="206"/>
    </location>
</feature>
<evidence type="ECO:0000256" key="5">
    <source>
        <dbReference type="NCBIfam" id="TIGR01378"/>
    </source>
</evidence>
<sequence>MDDKVIGLLCSDRELPEALFDIQRHQTWGGVDRGTMILLQHNIMPIFAVGDFDSISQSEREWVQSRIDIDPVPAEKADTDLALAVRTAVEQGYRHIQIFGATGGRLDHFMGAMQLLQHPDFEAVRIQLIDQQNEIEYLTEGQHVLQNDTAYRYVSLMQGTDQVVLSLKGFKYELCEQQLNRGETLTVSNEFDAEQGEVIIHQGGVYVMRSRDKS</sequence>
<evidence type="ECO:0000256" key="3">
    <source>
        <dbReference type="ARBA" id="ARBA00022777"/>
    </source>
</evidence>
<dbReference type="Pfam" id="PF04265">
    <property type="entry name" value="TPK_B1_binding"/>
    <property type="match status" value="1"/>
</dbReference>
<dbReference type="AlphaFoldDB" id="A0AAQ0IFN6"/>
<dbReference type="GO" id="GO:0005524">
    <property type="term" value="F:ATP binding"/>
    <property type="evidence" value="ECO:0007669"/>
    <property type="project" value="UniProtKB-KW"/>
</dbReference>
<evidence type="ECO:0000256" key="4">
    <source>
        <dbReference type="ARBA" id="ARBA00022840"/>
    </source>
</evidence>
<keyword evidence="3" id="KW-0418">Kinase</keyword>
<evidence type="ECO:0000256" key="2">
    <source>
        <dbReference type="ARBA" id="ARBA00022741"/>
    </source>
</evidence>
<gene>
    <name evidence="7" type="ORF">IPU22_08320</name>
</gene>
<dbReference type="PANTHER" id="PTHR41299">
    <property type="entry name" value="THIAMINE PYROPHOSPHOKINASE"/>
    <property type="match status" value="1"/>
</dbReference>
<evidence type="ECO:0000259" key="6">
    <source>
        <dbReference type="SMART" id="SM00983"/>
    </source>
</evidence>
<dbReference type="GO" id="GO:0006772">
    <property type="term" value="P:thiamine metabolic process"/>
    <property type="evidence" value="ECO:0007669"/>
    <property type="project" value="UniProtKB-UniRule"/>
</dbReference>
<dbReference type="EC" id="2.7.6.2" evidence="5"/>
<dbReference type="InterPro" id="IPR007371">
    <property type="entry name" value="TPK_catalytic"/>
</dbReference>
<evidence type="ECO:0000313" key="7">
    <source>
        <dbReference type="EMBL" id="QUM68582.1"/>
    </source>
</evidence>